<name>A0AAN8NRQ4_POLSC</name>
<accession>A0AAN8NRQ4</accession>
<comment type="caution">
    <text evidence="2">The sequence shown here is derived from an EMBL/GenBank/DDBJ whole genome shotgun (WGS) entry which is preliminary data.</text>
</comment>
<organism evidence="2 3">
    <name type="scientific">Polyplax serrata</name>
    <name type="common">Common mouse louse</name>
    <dbReference type="NCBI Taxonomy" id="468196"/>
    <lineage>
        <taxon>Eukaryota</taxon>
        <taxon>Metazoa</taxon>
        <taxon>Ecdysozoa</taxon>
        <taxon>Arthropoda</taxon>
        <taxon>Hexapoda</taxon>
        <taxon>Insecta</taxon>
        <taxon>Pterygota</taxon>
        <taxon>Neoptera</taxon>
        <taxon>Paraneoptera</taxon>
        <taxon>Psocodea</taxon>
        <taxon>Troctomorpha</taxon>
        <taxon>Phthiraptera</taxon>
        <taxon>Anoplura</taxon>
        <taxon>Polyplacidae</taxon>
        <taxon>Polyplax</taxon>
    </lineage>
</organism>
<evidence type="ECO:0000256" key="1">
    <source>
        <dbReference type="SAM" id="MobiDB-lite"/>
    </source>
</evidence>
<dbReference type="Proteomes" id="UP001372834">
    <property type="component" value="Unassembled WGS sequence"/>
</dbReference>
<sequence length="107" mass="12464">MHRQKQTPIKRIQETNRTAMKTRNSLITKWISEQVRPNRAIDNVNGRRQSGVHPDRLRSHTRKITPAARNKTRQKDNSGGDTLLQKMKKCRERQKKGPGATQQKKVE</sequence>
<reference evidence="2 3" key="1">
    <citation type="submission" date="2023-10" db="EMBL/GenBank/DDBJ databases">
        <title>Genomes of two closely related lineages of the louse Polyplax serrata with different host specificities.</title>
        <authorList>
            <person name="Martinu J."/>
            <person name="Tarabai H."/>
            <person name="Stefka J."/>
            <person name="Hypsa V."/>
        </authorList>
    </citation>
    <scope>NUCLEOTIDE SEQUENCE [LARGE SCALE GENOMIC DNA]</scope>
    <source>
        <strain evidence="2">HR10_N</strain>
    </source>
</reference>
<evidence type="ECO:0000313" key="2">
    <source>
        <dbReference type="EMBL" id="KAK6619719.1"/>
    </source>
</evidence>
<evidence type="ECO:0000313" key="3">
    <source>
        <dbReference type="Proteomes" id="UP001372834"/>
    </source>
</evidence>
<gene>
    <name evidence="2" type="ORF">RUM43_012477</name>
</gene>
<feature type="compositionally biased region" description="Basic residues" evidence="1">
    <location>
        <begin position="86"/>
        <end position="96"/>
    </location>
</feature>
<feature type="region of interest" description="Disordered" evidence="1">
    <location>
        <begin position="1"/>
        <end position="21"/>
    </location>
</feature>
<protein>
    <submittedName>
        <fullName evidence="2">Uncharacterized protein</fullName>
    </submittedName>
</protein>
<proteinExistence type="predicted"/>
<dbReference type="EMBL" id="JAWJWE010000040">
    <property type="protein sequence ID" value="KAK6619719.1"/>
    <property type="molecule type" value="Genomic_DNA"/>
</dbReference>
<feature type="region of interest" description="Disordered" evidence="1">
    <location>
        <begin position="39"/>
        <end position="107"/>
    </location>
</feature>
<dbReference type="AlphaFoldDB" id="A0AAN8NRQ4"/>